<evidence type="ECO:0000313" key="3">
    <source>
        <dbReference type="EMBL" id="RHL48448.1"/>
    </source>
</evidence>
<keyword evidence="2" id="KW-1133">Transmembrane helix</keyword>
<reference evidence="3 4" key="1">
    <citation type="submission" date="2018-08" db="EMBL/GenBank/DDBJ databases">
        <title>A genome reference for cultivated species of the human gut microbiota.</title>
        <authorList>
            <person name="Zou Y."/>
            <person name="Xue W."/>
            <person name="Luo G."/>
        </authorList>
    </citation>
    <scope>NUCLEOTIDE SEQUENCE [LARGE SCALE GENOMIC DNA]</scope>
    <source>
        <strain evidence="3 4">AF37-6AC</strain>
    </source>
</reference>
<organism evidence="3 4">
    <name type="scientific">Blautia obeum</name>
    <dbReference type="NCBI Taxonomy" id="40520"/>
    <lineage>
        <taxon>Bacteria</taxon>
        <taxon>Bacillati</taxon>
        <taxon>Bacillota</taxon>
        <taxon>Clostridia</taxon>
        <taxon>Lachnospirales</taxon>
        <taxon>Lachnospiraceae</taxon>
        <taxon>Blautia</taxon>
    </lineage>
</organism>
<evidence type="ECO:0008006" key="5">
    <source>
        <dbReference type="Google" id="ProtNLM"/>
    </source>
</evidence>
<name>A0A415LIT6_9FIRM</name>
<dbReference type="EMBL" id="QROS01000004">
    <property type="protein sequence ID" value="RHL48448.1"/>
    <property type="molecule type" value="Genomic_DNA"/>
</dbReference>
<feature type="region of interest" description="Disordered" evidence="1">
    <location>
        <begin position="1"/>
        <end position="26"/>
    </location>
</feature>
<dbReference type="Proteomes" id="UP000285897">
    <property type="component" value="Unassembled WGS sequence"/>
</dbReference>
<evidence type="ECO:0000256" key="1">
    <source>
        <dbReference type="SAM" id="MobiDB-lite"/>
    </source>
</evidence>
<feature type="transmembrane region" description="Helical" evidence="2">
    <location>
        <begin position="65"/>
        <end position="86"/>
    </location>
</feature>
<protein>
    <recommendedName>
        <fullName evidence="5">Conjugal transfer protein TraG</fullName>
    </recommendedName>
</protein>
<evidence type="ECO:0000256" key="2">
    <source>
        <dbReference type="SAM" id="Phobius"/>
    </source>
</evidence>
<feature type="transmembrane region" description="Helical" evidence="2">
    <location>
        <begin position="119"/>
        <end position="137"/>
    </location>
</feature>
<evidence type="ECO:0000313" key="4">
    <source>
        <dbReference type="Proteomes" id="UP000285897"/>
    </source>
</evidence>
<dbReference type="AlphaFoldDB" id="A0A415LIT6"/>
<dbReference type="RefSeq" id="WP_118393062.1">
    <property type="nucleotide sequence ID" value="NZ_QROS01000004.1"/>
</dbReference>
<comment type="caution">
    <text evidence="3">The sequence shown here is derived from an EMBL/GenBank/DDBJ whole genome shotgun (WGS) entry which is preliminary data.</text>
</comment>
<keyword evidence="2" id="KW-0812">Transmembrane</keyword>
<keyword evidence="2" id="KW-0472">Membrane</keyword>
<accession>A0A415LIT6</accession>
<gene>
    <name evidence="3" type="ORF">DW021_07125</name>
</gene>
<proteinExistence type="predicted"/>
<sequence length="158" mass="18224">MTEKKQQHKKKRGKVQHIRGSPKKRKISGKAVFSSESIPGKMLADVKNLITDKVSELKRADQKKLFLANFPYLMFAYFFNKIAWLYRVNTGATSWDKFMNTITYFELAFQNLWPSLNHIDLLCGIAGGVAVKLIIIYRTKNARKYRLGVEYGSARWSA</sequence>